<dbReference type="EMBL" id="PVTT01000002">
    <property type="protein sequence ID" value="PRY92565.1"/>
    <property type="molecule type" value="Genomic_DNA"/>
</dbReference>
<feature type="transmembrane region" description="Helical" evidence="1">
    <location>
        <begin position="6"/>
        <end position="26"/>
    </location>
</feature>
<dbReference type="InterPro" id="IPR009935">
    <property type="entry name" value="DUF1467"/>
</dbReference>
<organism evidence="2 3">
    <name type="scientific">Hasllibacter halocynthiae</name>
    <dbReference type="NCBI Taxonomy" id="595589"/>
    <lineage>
        <taxon>Bacteria</taxon>
        <taxon>Pseudomonadati</taxon>
        <taxon>Pseudomonadota</taxon>
        <taxon>Alphaproteobacteria</taxon>
        <taxon>Rhodobacterales</taxon>
        <taxon>Roseobacteraceae</taxon>
        <taxon>Hasllibacter</taxon>
    </lineage>
</organism>
<comment type="caution">
    <text evidence="2">The sequence shown here is derived from an EMBL/GenBank/DDBJ whole genome shotgun (WGS) entry which is preliminary data.</text>
</comment>
<dbReference type="RefSeq" id="WP_106160255.1">
    <property type="nucleotide sequence ID" value="NZ_PVTT01000002.1"/>
</dbReference>
<reference evidence="2 3" key="1">
    <citation type="submission" date="2018-03" db="EMBL/GenBank/DDBJ databases">
        <title>Genomic Encyclopedia of Archaeal and Bacterial Type Strains, Phase II (KMG-II): from individual species to whole genera.</title>
        <authorList>
            <person name="Goeker M."/>
        </authorList>
    </citation>
    <scope>NUCLEOTIDE SEQUENCE [LARGE SCALE GENOMIC DNA]</scope>
    <source>
        <strain evidence="2 3">DSM 29318</strain>
    </source>
</reference>
<dbReference type="OrthoDB" id="9804637at2"/>
<sequence>MGITSALVLLAVIWFMTLFVVLVIGLETQGDRGMKIRGTSAGSPEDPRMGRRFLRTTIWAVAIWVPACALILSGWVGVEDFDLFSRFGLAGEPWPGD</sequence>
<gene>
    <name evidence="2" type="ORF">BCF33_1414</name>
</gene>
<keyword evidence="3" id="KW-1185">Reference proteome</keyword>
<keyword evidence="1" id="KW-0812">Transmembrane</keyword>
<protein>
    <submittedName>
        <fullName evidence="2">Putative secreted protein</fullName>
    </submittedName>
</protein>
<evidence type="ECO:0000256" key="1">
    <source>
        <dbReference type="SAM" id="Phobius"/>
    </source>
</evidence>
<name>A0A2T0X0Z4_9RHOB</name>
<accession>A0A2T0X0Z4</accession>
<feature type="transmembrane region" description="Helical" evidence="1">
    <location>
        <begin position="58"/>
        <end position="78"/>
    </location>
</feature>
<proteinExistence type="predicted"/>
<dbReference type="Proteomes" id="UP000238801">
    <property type="component" value="Unassembled WGS sequence"/>
</dbReference>
<evidence type="ECO:0000313" key="2">
    <source>
        <dbReference type="EMBL" id="PRY92565.1"/>
    </source>
</evidence>
<keyword evidence="1" id="KW-0472">Membrane</keyword>
<keyword evidence="1" id="KW-1133">Transmembrane helix</keyword>
<dbReference type="AlphaFoldDB" id="A0A2T0X0Z4"/>
<dbReference type="Pfam" id="PF07330">
    <property type="entry name" value="DUF1467"/>
    <property type="match status" value="1"/>
</dbReference>
<evidence type="ECO:0000313" key="3">
    <source>
        <dbReference type="Proteomes" id="UP000238801"/>
    </source>
</evidence>